<protein>
    <submittedName>
        <fullName evidence="4">GHKL domain-containing protein</fullName>
    </submittedName>
</protein>
<keyword evidence="5" id="KW-1185">Reference proteome</keyword>
<keyword evidence="2" id="KW-0812">Transmembrane</keyword>
<dbReference type="GO" id="GO:0042802">
    <property type="term" value="F:identical protein binding"/>
    <property type="evidence" value="ECO:0007669"/>
    <property type="project" value="TreeGrafter"/>
</dbReference>
<keyword evidence="2" id="KW-0472">Membrane</keyword>
<dbReference type="Gene3D" id="3.30.565.10">
    <property type="entry name" value="Histidine kinase-like ATPase, C-terminal domain"/>
    <property type="match status" value="1"/>
</dbReference>
<dbReference type="AlphaFoldDB" id="A0A3E3K0T3"/>
<feature type="transmembrane region" description="Helical" evidence="2">
    <location>
        <begin position="194"/>
        <end position="214"/>
    </location>
</feature>
<evidence type="ECO:0000256" key="1">
    <source>
        <dbReference type="SAM" id="Coils"/>
    </source>
</evidence>
<feature type="transmembrane region" description="Helical" evidence="2">
    <location>
        <begin position="55"/>
        <end position="75"/>
    </location>
</feature>
<dbReference type="PANTHER" id="PTHR40448:SF1">
    <property type="entry name" value="TWO-COMPONENT SENSOR HISTIDINE KINASE"/>
    <property type="match status" value="1"/>
</dbReference>
<sequence length="445" mass="52075">MILGFCIFFCNFVQAFLIQNFLIKFFGTKSVWGHVARQRLISIVLIFLPLELGSLLNINDILLTLINFVILFIFCEKYLLGNKIQHSIIVLISLLLIPLINVNFLQIIILIGGVSFEEYVDIHNPYYYLGIAGVLTIYFIITSIILKYGKRIKIFLNKRYCIIYSLILWYSILVEGVILYLLNSDVYINTYHLGLLFISCGAVGVDIYIVFTICKISEQKYQEDKIKILQFQNICQEQQIKEIKRSEKRIRRLRHDYRNTLLNLKSLIENGNIQESLVYLEKIDDYYIKESKEYIFTGNSLIDVTLNSKFNICHENEIELYSYIIGEYDTIDGFAISIILFNLLDNAIEAERKVEQREVYFEMIMKNEYVSCIVKNKINQSVLQNNKGLKTNKKNTEEHGLGIEHVKELVENIDGMFEVFELKDNFCVHVMIPLESLQLQNRKEE</sequence>
<dbReference type="SUPFAM" id="SSF55874">
    <property type="entry name" value="ATPase domain of HSP90 chaperone/DNA topoisomerase II/histidine kinase"/>
    <property type="match status" value="1"/>
</dbReference>
<dbReference type="RefSeq" id="WP_053768790.1">
    <property type="nucleotide sequence ID" value="NZ_CP094681.1"/>
</dbReference>
<feature type="transmembrane region" description="Helical" evidence="2">
    <location>
        <begin position="126"/>
        <end position="149"/>
    </location>
</feature>
<reference evidence="4 5" key="1">
    <citation type="submission" date="2018-08" db="EMBL/GenBank/DDBJ databases">
        <title>A genome reference for cultivated species of the human gut microbiota.</title>
        <authorList>
            <person name="Zou Y."/>
            <person name="Xue W."/>
            <person name="Luo G."/>
        </authorList>
    </citation>
    <scope>NUCLEOTIDE SEQUENCE [LARGE SCALE GENOMIC DNA]</scope>
    <source>
        <strain evidence="4 5">AF37-2AT</strain>
    </source>
</reference>
<evidence type="ECO:0000313" key="4">
    <source>
        <dbReference type="EMBL" id="RGE86425.1"/>
    </source>
</evidence>
<proteinExistence type="predicted"/>
<dbReference type="PANTHER" id="PTHR40448">
    <property type="entry name" value="TWO-COMPONENT SENSOR HISTIDINE KINASE"/>
    <property type="match status" value="1"/>
</dbReference>
<organism evidence="4 5">
    <name type="scientific">Sellimonas intestinalis</name>
    <dbReference type="NCBI Taxonomy" id="1653434"/>
    <lineage>
        <taxon>Bacteria</taxon>
        <taxon>Bacillati</taxon>
        <taxon>Bacillota</taxon>
        <taxon>Clostridia</taxon>
        <taxon>Lachnospirales</taxon>
        <taxon>Lachnospiraceae</taxon>
        <taxon>Sellimonas</taxon>
    </lineage>
</organism>
<evidence type="ECO:0000259" key="3">
    <source>
        <dbReference type="Pfam" id="PF14501"/>
    </source>
</evidence>
<gene>
    <name evidence="4" type="ORF">DW016_10190</name>
</gene>
<feature type="transmembrane region" description="Helical" evidence="2">
    <location>
        <begin position="87"/>
        <end position="114"/>
    </location>
</feature>
<comment type="caution">
    <text evidence="4">The sequence shown here is derived from an EMBL/GenBank/DDBJ whole genome shotgun (WGS) entry which is preliminary data.</text>
</comment>
<dbReference type="Pfam" id="PF14501">
    <property type="entry name" value="HATPase_c_5"/>
    <property type="match status" value="1"/>
</dbReference>
<dbReference type="Proteomes" id="UP000261080">
    <property type="component" value="Unassembled WGS sequence"/>
</dbReference>
<feature type="domain" description="Sensor histidine kinase NatK-like C-terminal" evidence="3">
    <location>
        <begin position="334"/>
        <end position="433"/>
    </location>
</feature>
<feature type="transmembrane region" description="Helical" evidence="2">
    <location>
        <begin position="161"/>
        <end position="182"/>
    </location>
</feature>
<dbReference type="InterPro" id="IPR032834">
    <property type="entry name" value="NatK-like_C"/>
</dbReference>
<feature type="coiled-coil region" evidence="1">
    <location>
        <begin position="236"/>
        <end position="270"/>
    </location>
</feature>
<accession>A0A3E3K0T3</accession>
<dbReference type="EMBL" id="QVLX01000005">
    <property type="protein sequence ID" value="RGE86425.1"/>
    <property type="molecule type" value="Genomic_DNA"/>
</dbReference>
<dbReference type="InterPro" id="IPR036890">
    <property type="entry name" value="HATPase_C_sf"/>
</dbReference>
<keyword evidence="1" id="KW-0175">Coiled coil</keyword>
<evidence type="ECO:0000256" key="2">
    <source>
        <dbReference type="SAM" id="Phobius"/>
    </source>
</evidence>
<evidence type="ECO:0000313" key="5">
    <source>
        <dbReference type="Proteomes" id="UP000261080"/>
    </source>
</evidence>
<dbReference type="GeneID" id="97193275"/>
<keyword evidence="2" id="KW-1133">Transmembrane helix</keyword>
<name>A0A3E3K0T3_9FIRM</name>